<proteinExistence type="predicted"/>
<comment type="caution">
    <text evidence="1">The sequence shown here is derived from an EMBL/GenBank/DDBJ whole genome shotgun (WGS) entry which is preliminary data.</text>
</comment>
<dbReference type="EMBL" id="BMAO01011580">
    <property type="protein sequence ID" value="GFQ74784.1"/>
    <property type="molecule type" value="Genomic_DNA"/>
</dbReference>
<accession>A0A8X6GVX1</accession>
<name>A0A8X6GVX1_TRICU</name>
<dbReference type="Proteomes" id="UP000887116">
    <property type="component" value="Unassembled WGS sequence"/>
</dbReference>
<dbReference type="AlphaFoldDB" id="A0A8X6GVX1"/>
<gene>
    <name evidence="1" type="ORF">TNCT_15421</name>
</gene>
<protein>
    <submittedName>
        <fullName evidence="1">Uncharacterized protein</fullName>
    </submittedName>
</protein>
<organism evidence="1 2">
    <name type="scientific">Trichonephila clavata</name>
    <name type="common">Joro spider</name>
    <name type="synonym">Nephila clavata</name>
    <dbReference type="NCBI Taxonomy" id="2740835"/>
    <lineage>
        <taxon>Eukaryota</taxon>
        <taxon>Metazoa</taxon>
        <taxon>Ecdysozoa</taxon>
        <taxon>Arthropoda</taxon>
        <taxon>Chelicerata</taxon>
        <taxon>Arachnida</taxon>
        <taxon>Araneae</taxon>
        <taxon>Araneomorphae</taxon>
        <taxon>Entelegynae</taxon>
        <taxon>Araneoidea</taxon>
        <taxon>Nephilidae</taxon>
        <taxon>Trichonephila</taxon>
    </lineage>
</organism>
<sequence>MVLKATQWRRLAIFQNQFRRKDTVTHLFLGHNPTALGETKNVSFRGASQHHIFPQVSNKKYLRKKTTIFEEYGNQAKSRGARFSSGKVQITAGRKY</sequence>
<keyword evidence="2" id="KW-1185">Reference proteome</keyword>
<reference evidence="1" key="1">
    <citation type="submission" date="2020-07" db="EMBL/GenBank/DDBJ databases">
        <title>Multicomponent nature underlies the extraordinary mechanical properties of spider dragline silk.</title>
        <authorList>
            <person name="Kono N."/>
            <person name="Nakamura H."/>
            <person name="Mori M."/>
            <person name="Yoshida Y."/>
            <person name="Ohtoshi R."/>
            <person name="Malay A.D."/>
            <person name="Moran D.A.P."/>
            <person name="Tomita M."/>
            <person name="Numata K."/>
            <person name="Arakawa K."/>
        </authorList>
    </citation>
    <scope>NUCLEOTIDE SEQUENCE</scope>
</reference>
<evidence type="ECO:0000313" key="1">
    <source>
        <dbReference type="EMBL" id="GFQ74784.1"/>
    </source>
</evidence>
<evidence type="ECO:0000313" key="2">
    <source>
        <dbReference type="Proteomes" id="UP000887116"/>
    </source>
</evidence>